<comment type="cofactor">
    <cofactor evidence="1 11">
        <name>Mn(2+)</name>
        <dbReference type="ChEBI" id="CHEBI:29035"/>
    </cofactor>
</comment>
<gene>
    <name evidence="14" type="primary">20209951</name>
    <name evidence="13" type="ORF">HELRODRAFT_185017</name>
</gene>
<dbReference type="AlphaFoldDB" id="T1FMA2"/>
<dbReference type="InterPro" id="IPR039787">
    <property type="entry name" value="ENDOU"/>
</dbReference>
<dbReference type="Pfam" id="PF09412">
    <property type="entry name" value="XendoU"/>
    <property type="match status" value="1"/>
</dbReference>
<keyword evidence="6 11" id="KW-0255">Endonuclease</keyword>
<dbReference type="GO" id="GO:0004521">
    <property type="term" value="F:RNA endonuclease activity"/>
    <property type="evidence" value="ECO:0000318"/>
    <property type="project" value="GO_Central"/>
</dbReference>
<dbReference type="CDD" id="cd21159">
    <property type="entry name" value="XendoU"/>
    <property type="match status" value="1"/>
</dbReference>
<name>T1FMA2_HELRO</name>
<reference evidence="14" key="3">
    <citation type="submission" date="2015-06" db="UniProtKB">
        <authorList>
            <consortium name="EnsemblMetazoa"/>
        </authorList>
    </citation>
    <scope>IDENTIFICATION</scope>
</reference>
<dbReference type="OrthoDB" id="430326at2759"/>
<evidence type="ECO:0000256" key="7">
    <source>
        <dbReference type="ARBA" id="ARBA00022801"/>
    </source>
</evidence>
<dbReference type="EMBL" id="AMQM01000992">
    <property type="status" value="NOT_ANNOTATED_CDS"/>
    <property type="molecule type" value="Genomic_DNA"/>
</dbReference>
<evidence type="ECO:0000256" key="9">
    <source>
        <dbReference type="ARBA" id="ARBA00023211"/>
    </source>
</evidence>
<dbReference type="GO" id="GO:0016829">
    <property type="term" value="F:lyase activity"/>
    <property type="evidence" value="ECO:0007669"/>
    <property type="project" value="UniProtKB-KW"/>
</dbReference>
<organism evidence="14 15">
    <name type="scientific">Helobdella robusta</name>
    <name type="common">Californian leech</name>
    <dbReference type="NCBI Taxonomy" id="6412"/>
    <lineage>
        <taxon>Eukaryota</taxon>
        <taxon>Metazoa</taxon>
        <taxon>Spiralia</taxon>
        <taxon>Lophotrochozoa</taxon>
        <taxon>Annelida</taxon>
        <taxon>Clitellata</taxon>
        <taxon>Hirudinea</taxon>
        <taxon>Rhynchobdellida</taxon>
        <taxon>Glossiphoniidae</taxon>
        <taxon>Helobdella</taxon>
    </lineage>
</organism>
<accession>T1FMA2</accession>
<comment type="similarity">
    <text evidence="2 11">Belongs to the ENDOU family.</text>
</comment>
<dbReference type="KEGG" id="hro:HELRODRAFT_185017"/>
<keyword evidence="5 11" id="KW-0479">Metal-binding</keyword>
<dbReference type="PANTHER" id="PTHR12439:SF11">
    <property type="entry name" value="URIDYLATE-SPECIFIC ENDORIBONUCLEASE"/>
    <property type="match status" value="1"/>
</dbReference>
<feature type="signal peptide" evidence="11">
    <location>
        <begin position="1"/>
        <end position="19"/>
    </location>
</feature>
<dbReference type="GO" id="GO:0046872">
    <property type="term" value="F:metal ion binding"/>
    <property type="evidence" value="ECO:0007669"/>
    <property type="project" value="UniProtKB-UniRule"/>
</dbReference>
<evidence type="ECO:0000256" key="6">
    <source>
        <dbReference type="ARBA" id="ARBA00022759"/>
    </source>
</evidence>
<dbReference type="eggNOG" id="KOG2849">
    <property type="taxonomic scope" value="Eukaryota"/>
</dbReference>
<dbReference type="GeneID" id="20209951"/>
<evidence type="ECO:0000256" key="11">
    <source>
        <dbReference type="RuleBase" id="RU367085"/>
    </source>
</evidence>
<comment type="catalytic activity">
    <reaction evidence="11">
        <text>ribonucleotidyl-uridine-RNA = a 5'-end dephospho-uridine-RNA + a 3'-end 2',3'-cyclophospho-ribonucleotide-RNA</text>
        <dbReference type="Rhea" id="RHEA:67792"/>
        <dbReference type="Rhea" id="RHEA-COMP:10464"/>
        <dbReference type="Rhea" id="RHEA-COMP:17354"/>
        <dbReference type="Rhea" id="RHEA-COMP:17356"/>
        <dbReference type="ChEBI" id="CHEBI:83064"/>
        <dbReference type="ChEBI" id="CHEBI:173117"/>
        <dbReference type="ChEBI" id="CHEBI:173224"/>
    </reaction>
</comment>
<evidence type="ECO:0000256" key="8">
    <source>
        <dbReference type="ARBA" id="ARBA00022884"/>
    </source>
</evidence>
<keyword evidence="10" id="KW-0456">Lyase</keyword>
<evidence type="ECO:0000313" key="15">
    <source>
        <dbReference type="Proteomes" id="UP000015101"/>
    </source>
</evidence>
<keyword evidence="8 11" id="KW-0694">RNA-binding</keyword>
<proteinExistence type="inferred from homology"/>
<feature type="domain" description="EndoU" evidence="12">
    <location>
        <begin position="23"/>
        <end position="296"/>
    </location>
</feature>
<dbReference type="GO" id="GO:0016787">
    <property type="term" value="F:hydrolase activity"/>
    <property type="evidence" value="ECO:0007669"/>
    <property type="project" value="UniProtKB-KW"/>
</dbReference>
<dbReference type="PROSITE" id="PS51959">
    <property type="entry name" value="ENDOU"/>
    <property type="match status" value="1"/>
</dbReference>
<evidence type="ECO:0000259" key="12">
    <source>
        <dbReference type="PROSITE" id="PS51959"/>
    </source>
</evidence>
<dbReference type="InterPro" id="IPR018998">
    <property type="entry name" value="EndoU_C"/>
</dbReference>
<dbReference type="CTD" id="20209951"/>
<dbReference type="RefSeq" id="XP_009020127.1">
    <property type="nucleotide sequence ID" value="XM_009021879.1"/>
</dbReference>
<keyword evidence="9 11" id="KW-0464">Manganese</keyword>
<dbReference type="Proteomes" id="UP000015101">
    <property type="component" value="Unassembled WGS sequence"/>
</dbReference>
<reference evidence="15" key="1">
    <citation type="submission" date="2012-12" db="EMBL/GenBank/DDBJ databases">
        <authorList>
            <person name="Hellsten U."/>
            <person name="Grimwood J."/>
            <person name="Chapman J.A."/>
            <person name="Shapiro H."/>
            <person name="Aerts A."/>
            <person name="Otillar R.P."/>
            <person name="Terry A.Y."/>
            <person name="Boore J.L."/>
            <person name="Simakov O."/>
            <person name="Marletaz F."/>
            <person name="Cho S.-J."/>
            <person name="Edsinger-Gonzales E."/>
            <person name="Havlak P."/>
            <person name="Kuo D.-H."/>
            <person name="Larsson T."/>
            <person name="Lv J."/>
            <person name="Arendt D."/>
            <person name="Savage R."/>
            <person name="Osoegawa K."/>
            <person name="de Jong P."/>
            <person name="Lindberg D.R."/>
            <person name="Seaver E.C."/>
            <person name="Weisblat D.A."/>
            <person name="Putnam N.H."/>
            <person name="Grigoriev I.V."/>
            <person name="Rokhsar D.S."/>
        </authorList>
    </citation>
    <scope>NUCLEOTIDE SEQUENCE</scope>
</reference>
<dbReference type="OMA" id="DIFNELW"/>
<sequence length="297" mass="34932">MKLLVIILLSSTIWSNVLCAVTYNEELSTLMTKLWNLDVNRCEPPKDFRIDIQGYVTAMNWTYTDRASRNLYTFFNETEIFNKPTFKAMRALLDNYETETNLPEVETNEEKREIENFMTAIMSTEIMKEAHRFLVSKRKASQSMAAFKTEVQNIWFKLYKRTREDRFINSCGFEHVFVGEKRSRDISGFHNWVQVYLQEKAGNLDYRGYFRRGTTEEIEAQPRMLSLQFVWKRQAGKSFTSIFMGTSPEFELAMYTVVFMMGFRQAPAVHVKNYNIEVMTYAHGREVGSAFPRSLHD</sequence>
<dbReference type="GO" id="GO:0003723">
    <property type="term" value="F:RNA binding"/>
    <property type="evidence" value="ECO:0007669"/>
    <property type="project" value="UniProtKB-UniRule"/>
</dbReference>
<keyword evidence="4 11" id="KW-0540">Nuclease</keyword>
<dbReference type="PANTHER" id="PTHR12439">
    <property type="entry name" value="PLACENTAL PROTEIN 11-RELATED"/>
    <property type="match status" value="1"/>
</dbReference>
<dbReference type="HOGENOM" id="CLU_048034_1_0_1"/>
<keyword evidence="11" id="KW-0732">Signal</keyword>
<evidence type="ECO:0000313" key="13">
    <source>
        <dbReference type="EMBL" id="ESO02719.1"/>
    </source>
</evidence>
<dbReference type="SUPFAM" id="SSF142877">
    <property type="entry name" value="EndoU-like"/>
    <property type="match status" value="1"/>
</dbReference>
<dbReference type="InParanoid" id="T1FMA2"/>
<comment type="subunit">
    <text evidence="3 11">Monomer.</text>
</comment>
<keyword evidence="15" id="KW-1185">Reference proteome</keyword>
<evidence type="ECO:0000256" key="1">
    <source>
        <dbReference type="ARBA" id="ARBA00001936"/>
    </source>
</evidence>
<evidence type="ECO:0000256" key="2">
    <source>
        <dbReference type="ARBA" id="ARBA00010168"/>
    </source>
</evidence>
<feature type="chain" id="PRO_5010980771" description="Uridylate-specific endoribonuclease" evidence="11">
    <location>
        <begin position="20"/>
        <end position="297"/>
    </location>
</feature>
<protein>
    <recommendedName>
        <fullName evidence="11">Uridylate-specific endoribonuclease</fullName>
        <ecNumber evidence="11">4.6.1.-</ecNumber>
    </recommendedName>
</protein>
<evidence type="ECO:0000256" key="10">
    <source>
        <dbReference type="ARBA" id="ARBA00023239"/>
    </source>
</evidence>
<dbReference type="EnsemblMetazoa" id="HelroT185017">
    <property type="protein sequence ID" value="HelroP185017"/>
    <property type="gene ID" value="HelroG185017"/>
</dbReference>
<dbReference type="InterPro" id="IPR037227">
    <property type="entry name" value="EndoU-like"/>
</dbReference>
<dbReference type="EMBL" id="KB096742">
    <property type="protein sequence ID" value="ESO02719.1"/>
    <property type="molecule type" value="Genomic_DNA"/>
</dbReference>
<keyword evidence="7 11" id="KW-0378">Hydrolase</keyword>
<dbReference type="EC" id="4.6.1.-" evidence="11"/>
<evidence type="ECO:0000256" key="4">
    <source>
        <dbReference type="ARBA" id="ARBA00022722"/>
    </source>
</evidence>
<evidence type="ECO:0000313" key="14">
    <source>
        <dbReference type="EnsemblMetazoa" id="HelroP185017"/>
    </source>
</evidence>
<evidence type="ECO:0000256" key="5">
    <source>
        <dbReference type="ARBA" id="ARBA00022723"/>
    </source>
</evidence>
<reference evidence="13 15" key="2">
    <citation type="journal article" date="2013" name="Nature">
        <title>Insights into bilaterian evolution from three spiralian genomes.</title>
        <authorList>
            <person name="Simakov O."/>
            <person name="Marletaz F."/>
            <person name="Cho S.J."/>
            <person name="Edsinger-Gonzales E."/>
            <person name="Havlak P."/>
            <person name="Hellsten U."/>
            <person name="Kuo D.H."/>
            <person name="Larsson T."/>
            <person name="Lv J."/>
            <person name="Arendt D."/>
            <person name="Savage R."/>
            <person name="Osoegawa K."/>
            <person name="de Jong P."/>
            <person name="Grimwood J."/>
            <person name="Chapman J.A."/>
            <person name="Shapiro H."/>
            <person name="Aerts A."/>
            <person name="Otillar R.P."/>
            <person name="Terry A.Y."/>
            <person name="Boore J.L."/>
            <person name="Grigoriev I.V."/>
            <person name="Lindberg D.R."/>
            <person name="Seaver E.C."/>
            <person name="Weisblat D.A."/>
            <person name="Putnam N.H."/>
            <person name="Rokhsar D.S."/>
        </authorList>
    </citation>
    <scope>NUCLEOTIDE SEQUENCE</scope>
</reference>
<evidence type="ECO:0000256" key="3">
    <source>
        <dbReference type="ARBA" id="ARBA00011245"/>
    </source>
</evidence>